<accession>A0A0B2VNR8</accession>
<dbReference type="OrthoDB" id="9990906at2759"/>
<evidence type="ECO:0000259" key="11">
    <source>
        <dbReference type="PROSITE" id="PS50262"/>
    </source>
</evidence>
<dbReference type="AlphaFoldDB" id="A0A0B2VNR8"/>
<dbReference type="STRING" id="6265.A0A0B2VNR8"/>
<protein>
    <submittedName>
        <fullName evidence="12">Thyrotropin-releasing hormone receptor</fullName>
    </submittedName>
</protein>
<name>A0A0B2VNR8_TOXCA</name>
<dbReference type="GO" id="GO:0005886">
    <property type="term" value="C:plasma membrane"/>
    <property type="evidence" value="ECO:0007669"/>
    <property type="project" value="UniProtKB-SubCell"/>
</dbReference>
<evidence type="ECO:0000256" key="5">
    <source>
        <dbReference type="ARBA" id="ARBA00023040"/>
    </source>
</evidence>
<dbReference type="PANTHER" id="PTHR24229:SF100">
    <property type="entry name" value="G-PROTEIN COUPLED RECEPTORS FAMILY 1 PROFILE DOMAIN-CONTAINING PROTEIN"/>
    <property type="match status" value="1"/>
</dbReference>
<evidence type="ECO:0000256" key="10">
    <source>
        <dbReference type="SAM" id="Phobius"/>
    </source>
</evidence>
<keyword evidence="3 9" id="KW-0812">Transmembrane</keyword>
<feature type="transmembrane region" description="Helical" evidence="10">
    <location>
        <begin position="59"/>
        <end position="79"/>
    </location>
</feature>
<dbReference type="EMBL" id="JPKZ01000850">
    <property type="protein sequence ID" value="KHN85161.1"/>
    <property type="molecule type" value="Genomic_DNA"/>
</dbReference>
<feature type="domain" description="G-protein coupled receptors family 1 profile" evidence="11">
    <location>
        <begin position="38"/>
        <end position="131"/>
    </location>
</feature>
<keyword evidence="2" id="KW-1003">Cell membrane</keyword>
<dbReference type="GO" id="GO:0043005">
    <property type="term" value="C:neuron projection"/>
    <property type="evidence" value="ECO:0007669"/>
    <property type="project" value="TreeGrafter"/>
</dbReference>
<dbReference type="SUPFAM" id="SSF81321">
    <property type="entry name" value="Family A G protein-coupled receptor-like"/>
    <property type="match status" value="1"/>
</dbReference>
<proteinExistence type="inferred from homology"/>
<comment type="subcellular location">
    <subcellularLocation>
        <location evidence="1">Cell membrane</location>
        <topology evidence="1">Multi-pass membrane protein</topology>
    </subcellularLocation>
</comment>
<keyword evidence="5 9" id="KW-0297">G-protein coupled receptor</keyword>
<dbReference type="PRINTS" id="PR00237">
    <property type="entry name" value="GPCRRHODOPSN"/>
</dbReference>
<keyword evidence="4 10" id="KW-1133">Transmembrane helix</keyword>
<dbReference type="GO" id="GO:0042277">
    <property type="term" value="F:peptide binding"/>
    <property type="evidence" value="ECO:0007669"/>
    <property type="project" value="TreeGrafter"/>
</dbReference>
<evidence type="ECO:0000256" key="6">
    <source>
        <dbReference type="ARBA" id="ARBA00023136"/>
    </source>
</evidence>
<comment type="caution">
    <text evidence="12">The sequence shown here is derived from an EMBL/GenBank/DDBJ whole genome shotgun (WGS) entry which is preliminary data.</text>
</comment>
<gene>
    <name evidence="12" type="primary">TRHR</name>
    <name evidence="12" type="ORF">Tcan_08483</name>
</gene>
<organism evidence="12 13">
    <name type="scientific">Toxocara canis</name>
    <name type="common">Canine roundworm</name>
    <dbReference type="NCBI Taxonomy" id="6265"/>
    <lineage>
        <taxon>Eukaryota</taxon>
        <taxon>Metazoa</taxon>
        <taxon>Ecdysozoa</taxon>
        <taxon>Nematoda</taxon>
        <taxon>Chromadorea</taxon>
        <taxon>Rhabditida</taxon>
        <taxon>Spirurina</taxon>
        <taxon>Ascaridomorpha</taxon>
        <taxon>Ascaridoidea</taxon>
        <taxon>Toxocaridae</taxon>
        <taxon>Toxocara</taxon>
    </lineage>
</organism>
<evidence type="ECO:0000256" key="7">
    <source>
        <dbReference type="ARBA" id="ARBA00023170"/>
    </source>
</evidence>
<feature type="transmembrane region" description="Helical" evidence="10">
    <location>
        <begin position="91"/>
        <end position="112"/>
    </location>
</feature>
<keyword evidence="6 10" id="KW-0472">Membrane</keyword>
<evidence type="ECO:0000313" key="13">
    <source>
        <dbReference type="Proteomes" id="UP000031036"/>
    </source>
</evidence>
<dbReference type="GO" id="GO:0004930">
    <property type="term" value="F:G protein-coupled receptor activity"/>
    <property type="evidence" value="ECO:0007669"/>
    <property type="project" value="UniProtKB-KW"/>
</dbReference>
<sequence>MDLKDVNATPLSTVFDGEETVDLYVFILPAIVIFGLCGNIISIVTILHTRLREVSANHYLITLTTADSVFLVGLLLILFKFDFVAYELCVIIEYILTTSSYISSWSIAALTIERYMAIAHPLKHVMVSVVL</sequence>
<dbReference type="InterPro" id="IPR017452">
    <property type="entry name" value="GPCR_Rhodpsn_7TM"/>
</dbReference>
<keyword evidence="8 9" id="KW-0807">Transducer</keyword>
<dbReference type="PROSITE" id="PS50262">
    <property type="entry name" value="G_PROTEIN_RECEP_F1_2"/>
    <property type="match status" value="1"/>
</dbReference>
<evidence type="ECO:0000313" key="12">
    <source>
        <dbReference type="EMBL" id="KHN85161.1"/>
    </source>
</evidence>
<reference evidence="12 13" key="1">
    <citation type="submission" date="2014-11" db="EMBL/GenBank/DDBJ databases">
        <title>Genetic blueprint of the zoonotic pathogen Toxocara canis.</title>
        <authorList>
            <person name="Zhu X.-Q."/>
            <person name="Korhonen P.K."/>
            <person name="Cai H."/>
            <person name="Young N.D."/>
            <person name="Nejsum P."/>
            <person name="von Samson-Himmelstjerna G."/>
            <person name="Boag P.R."/>
            <person name="Tan P."/>
            <person name="Li Q."/>
            <person name="Min J."/>
            <person name="Yang Y."/>
            <person name="Wang X."/>
            <person name="Fang X."/>
            <person name="Hall R.S."/>
            <person name="Hofmann A."/>
            <person name="Sternberg P.W."/>
            <person name="Jex A.R."/>
            <person name="Gasser R.B."/>
        </authorList>
    </citation>
    <scope>NUCLEOTIDE SEQUENCE [LARGE SCALE GENOMIC DNA]</scope>
    <source>
        <strain evidence="12">PN_DK_2014</strain>
    </source>
</reference>
<feature type="transmembrane region" description="Helical" evidence="10">
    <location>
        <begin position="23"/>
        <end position="47"/>
    </location>
</feature>
<evidence type="ECO:0000256" key="4">
    <source>
        <dbReference type="ARBA" id="ARBA00022989"/>
    </source>
</evidence>
<dbReference type="Pfam" id="PF00001">
    <property type="entry name" value="7tm_1"/>
    <property type="match status" value="1"/>
</dbReference>
<evidence type="ECO:0000256" key="1">
    <source>
        <dbReference type="ARBA" id="ARBA00004651"/>
    </source>
</evidence>
<keyword evidence="13" id="KW-1185">Reference proteome</keyword>
<keyword evidence="7 9" id="KW-0675">Receptor</keyword>
<evidence type="ECO:0000256" key="8">
    <source>
        <dbReference type="ARBA" id="ARBA00023224"/>
    </source>
</evidence>
<evidence type="ECO:0000256" key="3">
    <source>
        <dbReference type="ARBA" id="ARBA00022692"/>
    </source>
</evidence>
<evidence type="ECO:0000256" key="2">
    <source>
        <dbReference type="ARBA" id="ARBA00022475"/>
    </source>
</evidence>
<comment type="similarity">
    <text evidence="9">Belongs to the G-protein coupled receptor 1 family.</text>
</comment>
<dbReference type="PROSITE" id="PS00237">
    <property type="entry name" value="G_PROTEIN_RECEP_F1_1"/>
    <property type="match status" value="1"/>
</dbReference>
<dbReference type="Proteomes" id="UP000031036">
    <property type="component" value="Unassembled WGS sequence"/>
</dbReference>
<dbReference type="PANTHER" id="PTHR24229">
    <property type="entry name" value="NEUROPEPTIDES RECEPTOR"/>
    <property type="match status" value="1"/>
</dbReference>
<dbReference type="OMA" id="LIDWSIL"/>
<dbReference type="Gene3D" id="1.20.1070.10">
    <property type="entry name" value="Rhodopsin 7-helix transmembrane proteins"/>
    <property type="match status" value="1"/>
</dbReference>
<evidence type="ECO:0000256" key="9">
    <source>
        <dbReference type="RuleBase" id="RU000688"/>
    </source>
</evidence>
<dbReference type="InterPro" id="IPR000276">
    <property type="entry name" value="GPCR_Rhodpsn"/>
</dbReference>